<dbReference type="EMBL" id="JACHXN010000011">
    <property type="protein sequence ID" value="MBB3147245.1"/>
    <property type="molecule type" value="Genomic_DNA"/>
</dbReference>
<keyword evidence="3" id="KW-1185">Reference proteome</keyword>
<proteinExistence type="predicted"/>
<dbReference type="RefSeq" id="WP_183663376.1">
    <property type="nucleotide sequence ID" value="NZ_JACHXN010000011.1"/>
</dbReference>
<keyword evidence="1" id="KW-0732">Signal</keyword>
<accession>A0A839UBF2</accession>
<organism evidence="2 3">
    <name type="scientific">Phyllobacterium trifolii</name>
    <dbReference type="NCBI Taxonomy" id="300193"/>
    <lineage>
        <taxon>Bacteria</taxon>
        <taxon>Pseudomonadati</taxon>
        <taxon>Pseudomonadota</taxon>
        <taxon>Alphaproteobacteria</taxon>
        <taxon>Hyphomicrobiales</taxon>
        <taxon>Phyllobacteriaceae</taxon>
        <taxon>Phyllobacterium</taxon>
    </lineage>
</organism>
<name>A0A839UBF2_9HYPH</name>
<reference evidence="2 3" key="1">
    <citation type="submission" date="2020-08" db="EMBL/GenBank/DDBJ databases">
        <title>Genomic Encyclopedia of Type Strains, Phase III (KMG-III): the genomes of soil and plant-associated and newly described type strains.</title>
        <authorList>
            <person name="Whitman W."/>
        </authorList>
    </citation>
    <scope>NUCLEOTIDE SEQUENCE [LARGE SCALE GENOMIC DNA]</scope>
    <source>
        <strain evidence="2 3">CECT 7015</strain>
    </source>
</reference>
<evidence type="ECO:0000313" key="2">
    <source>
        <dbReference type="EMBL" id="MBB3147245.1"/>
    </source>
</evidence>
<feature type="signal peptide" evidence="1">
    <location>
        <begin position="1"/>
        <end position="23"/>
    </location>
</feature>
<protein>
    <submittedName>
        <fullName evidence="2">Uncharacterized protein</fullName>
    </submittedName>
</protein>
<evidence type="ECO:0000313" key="3">
    <source>
        <dbReference type="Proteomes" id="UP000554520"/>
    </source>
</evidence>
<evidence type="ECO:0000256" key="1">
    <source>
        <dbReference type="SAM" id="SignalP"/>
    </source>
</evidence>
<feature type="chain" id="PRO_5032444939" evidence="1">
    <location>
        <begin position="24"/>
        <end position="102"/>
    </location>
</feature>
<dbReference type="Proteomes" id="UP000554520">
    <property type="component" value="Unassembled WGS sequence"/>
</dbReference>
<comment type="caution">
    <text evidence="2">The sequence shown here is derived from an EMBL/GenBank/DDBJ whole genome shotgun (WGS) entry which is preliminary data.</text>
</comment>
<dbReference type="AlphaFoldDB" id="A0A839UBF2"/>
<gene>
    <name evidence="2" type="ORF">FHS21_003661</name>
</gene>
<sequence>MKILGFVTALGIALTSGMGVAAADPWKDESGHGRWIGRYEQRGDDWRPRRYYRERRYERRAYKEEYRRGRCKVERKWDDDEYKEEIKCKGGRRRPVYDYYRY</sequence>